<dbReference type="Proteomes" id="UP001163321">
    <property type="component" value="Chromosome 1"/>
</dbReference>
<dbReference type="EMBL" id="CM047580">
    <property type="protein sequence ID" value="KAI9921585.1"/>
    <property type="molecule type" value="Genomic_DNA"/>
</dbReference>
<name>A0ACC0WSC4_9STRA</name>
<proteinExistence type="predicted"/>
<reference evidence="1 2" key="1">
    <citation type="journal article" date="2022" name="bioRxiv">
        <title>The genome of the oomycete Peronosclerospora sorghi, a cosmopolitan pathogen of maize and sorghum, is inflated with dispersed pseudogenes.</title>
        <authorList>
            <person name="Fletcher K."/>
            <person name="Martin F."/>
            <person name="Isakeit T."/>
            <person name="Cavanaugh K."/>
            <person name="Magill C."/>
            <person name="Michelmore R."/>
        </authorList>
    </citation>
    <scope>NUCLEOTIDE SEQUENCE [LARGE SCALE GENOMIC DNA]</scope>
    <source>
        <strain evidence="1">P6</strain>
    </source>
</reference>
<comment type="caution">
    <text evidence="1">The sequence shown here is derived from an EMBL/GenBank/DDBJ whole genome shotgun (WGS) entry which is preliminary data.</text>
</comment>
<gene>
    <name evidence="1" type="ORF">PsorP6_001183</name>
</gene>
<evidence type="ECO:0000313" key="2">
    <source>
        <dbReference type="Proteomes" id="UP001163321"/>
    </source>
</evidence>
<keyword evidence="2" id="KW-1185">Reference proteome</keyword>
<sequence length="189" mass="21150">MLISAELLKPSQDAGALIVAHSLIQAKRTKMTRSSFRKTDKEMQASFADLGEPEARLECISAQPHVLQPLMKEPNATLDKTVKEHAVLRAYSGCHRLLTELQYNFFHDSKLTSRGTLSGIENLTYLQYASFLLWSDDVLHELWANELGQHLDDHLPAYIEATLGLILKQDDLSMDAEMASPNPDISTSL</sequence>
<organism evidence="1 2">
    <name type="scientific">Peronosclerospora sorghi</name>
    <dbReference type="NCBI Taxonomy" id="230839"/>
    <lineage>
        <taxon>Eukaryota</taxon>
        <taxon>Sar</taxon>
        <taxon>Stramenopiles</taxon>
        <taxon>Oomycota</taxon>
        <taxon>Peronosporomycetes</taxon>
        <taxon>Peronosporales</taxon>
        <taxon>Peronosporaceae</taxon>
        <taxon>Peronosclerospora</taxon>
    </lineage>
</organism>
<accession>A0ACC0WSC4</accession>
<evidence type="ECO:0000313" key="1">
    <source>
        <dbReference type="EMBL" id="KAI9921585.1"/>
    </source>
</evidence>
<protein>
    <submittedName>
        <fullName evidence="1">Uncharacterized protein</fullName>
    </submittedName>
</protein>